<evidence type="ECO:0000313" key="2">
    <source>
        <dbReference type="EMBL" id="MCI14995.1"/>
    </source>
</evidence>
<protein>
    <submittedName>
        <fullName evidence="2">Uncharacterized protein</fullName>
    </submittedName>
</protein>
<comment type="caution">
    <text evidence="2">The sequence shown here is derived from an EMBL/GenBank/DDBJ whole genome shotgun (WGS) entry which is preliminary data.</text>
</comment>
<organism evidence="2 3">
    <name type="scientific">Trifolium medium</name>
    <dbReference type="NCBI Taxonomy" id="97028"/>
    <lineage>
        <taxon>Eukaryota</taxon>
        <taxon>Viridiplantae</taxon>
        <taxon>Streptophyta</taxon>
        <taxon>Embryophyta</taxon>
        <taxon>Tracheophyta</taxon>
        <taxon>Spermatophyta</taxon>
        <taxon>Magnoliopsida</taxon>
        <taxon>eudicotyledons</taxon>
        <taxon>Gunneridae</taxon>
        <taxon>Pentapetalae</taxon>
        <taxon>rosids</taxon>
        <taxon>fabids</taxon>
        <taxon>Fabales</taxon>
        <taxon>Fabaceae</taxon>
        <taxon>Papilionoideae</taxon>
        <taxon>50 kb inversion clade</taxon>
        <taxon>NPAAA clade</taxon>
        <taxon>Hologalegina</taxon>
        <taxon>IRL clade</taxon>
        <taxon>Trifolieae</taxon>
        <taxon>Trifolium</taxon>
    </lineage>
</organism>
<accession>A0A392PVN2</accession>
<keyword evidence="3" id="KW-1185">Reference proteome</keyword>
<feature type="compositionally biased region" description="Low complexity" evidence="1">
    <location>
        <begin position="140"/>
        <end position="158"/>
    </location>
</feature>
<evidence type="ECO:0000256" key="1">
    <source>
        <dbReference type="SAM" id="MobiDB-lite"/>
    </source>
</evidence>
<name>A0A392PVN2_9FABA</name>
<feature type="non-terminal residue" evidence="2">
    <location>
        <position position="171"/>
    </location>
</feature>
<dbReference type="EMBL" id="LXQA010094603">
    <property type="protein sequence ID" value="MCI14995.1"/>
    <property type="molecule type" value="Genomic_DNA"/>
</dbReference>
<feature type="region of interest" description="Disordered" evidence="1">
    <location>
        <begin position="140"/>
        <end position="171"/>
    </location>
</feature>
<dbReference type="Proteomes" id="UP000265520">
    <property type="component" value="Unassembled WGS sequence"/>
</dbReference>
<sequence>MYDSEGTPLFPFYWTGNPRAIKGVHDAQLTPFEKETVAFLNSLCRLDIKELLQRETDVDSIIAYLKRMRTINEDDWLSYLAKSKQKKLEPEAFVRPDVQLIVGETDGAKGIVDLQTGGSQPSSLPPKGGRTLRSRTTTLVQTVGEDSSSKGGVSSASGDIIMEEAAGNTVS</sequence>
<proteinExistence type="predicted"/>
<dbReference type="AlphaFoldDB" id="A0A392PVN2"/>
<reference evidence="2 3" key="1">
    <citation type="journal article" date="2018" name="Front. Plant Sci.">
        <title>Red Clover (Trifolium pratense) and Zigzag Clover (T. medium) - A Picture of Genomic Similarities and Differences.</title>
        <authorList>
            <person name="Dluhosova J."/>
            <person name="Istvanek J."/>
            <person name="Nedelnik J."/>
            <person name="Repkova J."/>
        </authorList>
    </citation>
    <scope>NUCLEOTIDE SEQUENCE [LARGE SCALE GENOMIC DNA]</scope>
    <source>
        <strain evidence="3">cv. 10/8</strain>
        <tissue evidence="2">Leaf</tissue>
    </source>
</reference>
<evidence type="ECO:0000313" key="3">
    <source>
        <dbReference type="Proteomes" id="UP000265520"/>
    </source>
</evidence>